<dbReference type="Proteomes" id="UP000078348">
    <property type="component" value="Unassembled WGS sequence"/>
</dbReference>
<evidence type="ECO:0000256" key="5">
    <source>
        <dbReference type="ARBA" id="ARBA00022840"/>
    </source>
</evidence>
<dbReference type="STRING" id="478820.A0A196SCW9"/>
<feature type="domain" description="Protein kinase" evidence="6">
    <location>
        <begin position="1"/>
        <end position="151"/>
    </location>
</feature>
<keyword evidence="3" id="KW-0547">Nucleotide-binding</keyword>
<reference evidence="7 8" key="1">
    <citation type="submission" date="2016-05" db="EMBL/GenBank/DDBJ databases">
        <title>Nuclear genome of Blastocystis sp. subtype 1 NandII.</title>
        <authorList>
            <person name="Gentekaki E."/>
            <person name="Curtis B."/>
            <person name="Stairs C."/>
            <person name="Eme L."/>
            <person name="Herman E."/>
            <person name="Klimes V."/>
            <person name="Arias M.C."/>
            <person name="Elias M."/>
            <person name="Hilliou F."/>
            <person name="Klute M."/>
            <person name="Malik S.-B."/>
            <person name="Pightling A."/>
            <person name="Rachubinski R."/>
            <person name="Salas D."/>
            <person name="Schlacht A."/>
            <person name="Suga H."/>
            <person name="Archibald J."/>
            <person name="Ball S.G."/>
            <person name="Clark G."/>
            <person name="Dacks J."/>
            <person name="Van Der Giezen M."/>
            <person name="Tsaousis A."/>
            <person name="Roger A."/>
        </authorList>
    </citation>
    <scope>NUCLEOTIDE SEQUENCE [LARGE SCALE GENOMIC DNA]</scope>
    <source>
        <strain evidence="8">ATCC 50177 / NandII</strain>
    </source>
</reference>
<keyword evidence="8" id="KW-1185">Reference proteome</keyword>
<keyword evidence="1" id="KW-0723">Serine/threonine-protein kinase</keyword>
<dbReference type="EMBL" id="LXWW01000285">
    <property type="protein sequence ID" value="OAO14156.1"/>
    <property type="molecule type" value="Genomic_DNA"/>
</dbReference>
<proteinExistence type="predicted"/>
<gene>
    <name evidence="7" type="ORF">AV274_4150</name>
</gene>
<evidence type="ECO:0000256" key="3">
    <source>
        <dbReference type="ARBA" id="ARBA00022741"/>
    </source>
</evidence>
<feature type="non-terminal residue" evidence="7">
    <location>
        <position position="1"/>
    </location>
</feature>
<keyword evidence="2" id="KW-0808">Transferase</keyword>
<organism evidence="7 8">
    <name type="scientific">Blastocystis sp. subtype 1 (strain ATCC 50177 / NandII)</name>
    <dbReference type="NCBI Taxonomy" id="478820"/>
    <lineage>
        <taxon>Eukaryota</taxon>
        <taxon>Sar</taxon>
        <taxon>Stramenopiles</taxon>
        <taxon>Bigyra</taxon>
        <taxon>Opalozoa</taxon>
        <taxon>Opalinata</taxon>
        <taxon>Blastocystidae</taxon>
        <taxon>Blastocystis</taxon>
    </lineage>
</organism>
<dbReference type="PANTHER" id="PTHR45646">
    <property type="entry name" value="SERINE/THREONINE-PROTEIN KINASE DOA-RELATED"/>
    <property type="match status" value="1"/>
</dbReference>
<evidence type="ECO:0000313" key="8">
    <source>
        <dbReference type="Proteomes" id="UP000078348"/>
    </source>
</evidence>
<dbReference type="GO" id="GO:0004674">
    <property type="term" value="F:protein serine/threonine kinase activity"/>
    <property type="evidence" value="ECO:0007669"/>
    <property type="project" value="UniProtKB-KW"/>
</dbReference>
<dbReference type="Pfam" id="PF00069">
    <property type="entry name" value="Pkinase"/>
    <property type="match status" value="1"/>
</dbReference>
<sequence>GSATYSDERRKGTINTRQYRAPEVLLGMEWDEESDIWGVACIAMELFTGDLLFQTHDDVLHFALIEKIVGKVPREMLEAASSRKRRHFDEEGRLRLEELHHSEREHVGNMRSLQEMIGSEYPAFYELVSKCLTINPRERITASDALALPFFKGDN</sequence>
<dbReference type="Gene3D" id="1.10.510.10">
    <property type="entry name" value="Transferase(Phosphotransferase) domain 1"/>
    <property type="match status" value="1"/>
</dbReference>
<dbReference type="OrthoDB" id="283111at2759"/>
<dbReference type="SUPFAM" id="SSF56112">
    <property type="entry name" value="Protein kinase-like (PK-like)"/>
    <property type="match status" value="1"/>
</dbReference>
<comment type="caution">
    <text evidence="7">The sequence shown here is derived from an EMBL/GenBank/DDBJ whole genome shotgun (WGS) entry which is preliminary data.</text>
</comment>
<dbReference type="PANTHER" id="PTHR45646:SF11">
    <property type="entry name" value="SERINE_THREONINE-PROTEIN KINASE DOA"/>
    <property type="match status" value="1"/>
</dbReference>
<dbReference type="InterPro" id="IPR011009">
    <property type="entry name" value="Kinase-like_dom_sf"/>
</dbReference>
<dbReference type="PROSITE" id="PS50011">
    <property type="entry name" value="PROTEIN_KINASE_DOM"/>
    <property type="match status" value="1"/>
</dbReference>
<evidence type="ECO:0000256" key="4">
    <source>
        <dbReference type="ARBA" id="ARBA00022777"/>
    </source>
</evidence>
<evidence type="ECO:0000256" key="1">
    <source>
        <dbReference type="ARBA" id="ARBA00022527"/>
    </source>
</evidence>
<keyword evidence="4" id="KW-0418">Kinase</keyword>
<dbReference type="InterPro" id="IPR000719">
    <property type="entry name" value="Prot_kinase_dom"/>
</dbReference>
<evidence type="ECO:0000313" key="7">
    <source>
        <dbReference type="EMBL" id="OAO14156.1"/>
    </source>
</evidence>
<name>A0A196SCW9_BLAHN</name>
<protein>
    <recommendedName>
        <fullName evidence="6">Protein kinase domain-containing protein</fullName>
    </recommendedName>
</protein>
<dbReference type="AlphaFoldDB" id="A0A196SCW9"/>
<dbReference type="GO" id="GO:0005524">
    <property type="term" value="F:ATP binding"/>
    <property type="evidence" value="ECO:0007669"/>
    <property type="project" value="UniProtKB-KW"/>
</dbReference>
<keyword evidence="5" id="KW-0067">ATP-binding</keyword>
<dbReference type="InterPro" id="IPR051175">
    <property type="entry name" value="CLK_kinases"/>
</dbReference>
<dbReference type="GO" id="GO:0005634">
    <property type="term" value="C:nucleus"/>
    <property type="evidence" value="ECO:0007669"/>
    <property type="project" value="TreeGrafter"/>
</dbReference>
<evidence type="ECO:0000259" key="6">
    <source>
        <dbReference type="PROSITE" id="PS50011"/>
    </source>
</evidence>
<accession>A0A196SCW9</accession>
<evidence type="ECO:0000256" key="2">
    <source>
        <dbReference type="ARBA" id="ARBA00022679"/>
    </source>
</evidence>